<name>A0A0G0T3B7_9BACT</name>
<dbReference type="Proteomes" id="UP000034664">
    <property type="component" value="Unassembled WGS sequence"/>
</dbReference>
<feature type="compositionally biased region" description="Basic and acidic residues" evidence="1">
    <location>
        <begin position="13"/>
        <end position="22"/>
    </location>
</feature>
<evidence type="ECO:0000256" key="1">
    <source>
        <dbReference type="SAM" id="MobiDB-lite"/>
    </source>
</evidence>
<evidence type="ECO:0000313" key="2">
    <source>
        <dbReference type="EMBL" id="KKR71514.1"/>
    </source>
</evidence>
<dbReference type="EMBL" id="LBZM01000026">
    <property type="protein sequence ID" value="KKR71514.1"/>
    <property type="molecule type" value="Genomic_DNA"/>
</dbReference>
<evidence type="ECO:0000313" key="3">
    <source>
        <dbReference type="Proteomes" id="UP000034664"/>
    </source>
</evidence>
<feature type="region of interest" description="Disordered" evidence="1">
    <location>
        <begin position="1"/>
        <end position="22"/>
    </location>
</feature>
<accession>A0A0G0T3B7</accession>
<comment type="caution">
    <text evidence="2">The sequence shown here is derived from an EMBL/GenBank/DDBJ whole genome shotgun (WGS) entry which is preliminary data.</text>
</comment>
<proteinExistence type="predicted"/>
<reference evidence="2 3" key="1">
    <citation type="journal article" date="2015" name="Nature">
        <title>rRNA introns, odd ribosomes, and small enigmatic genomes across a large radiation of phyla.</title>
        <authorList>
            <person name="Brown C.T."/>
            <person name="Hug L.A."/>
            <person name="Thomas B.C."/>
            <person name="Sharon I."/>
            <person name="Castelle C.J."/>
            <person name="Singh A."/>
            <person name="Wilkins M.J."/>
            <person name="Williams K.H."/>
            <person name="Banfield J.F."/>
        </authorList>
    </citation>
    <scope>NUCLEOTIDE SEQUENCE [LARGE SCALE GENOMIC DNA]</scope>
</reference>
<dbReference type="AlphaFoldDB" id="A0A0G0T3B7"/>
<organism evidence="2 3">
    <name type="scientific">Candidatus Roizmanbacteria bacterium GW2011_GWB1_40_7</name>
    <dbReference type="NCBI Taxonomy" id="1618482"/>
    <lineage>
        <taxon>Bacteria</taxon>
        <taxon>Candidatus Roizmaniibacteriota</taxon>
    </lineage>
</organism>
<sequence length="174" mass="19300">MDNQTGEVVGKGPDLEGSRQKPYDLDTAIKILDGDPNIPLEPSKTFTDHEAAYHFLLEAVDKLSKTASSDAKLSEDECVRTREPQKLAALFNNELTNQSRQNGSAQENPLEDPTQKAKYRRWAFGLETAFHGSAYNTVVRHQASGDLTEEVLTEVRQQRHVAGLFGAVFNTLTP</sequence>
<protein>
    <submittedName>
        <fullName evidence="2">Uncharacterized protein</fullName>
    </submittedName>
</protein>
<gene>
    <name evidence="2" type="ORF">UU14_C0026G0024</name>
</gene>